<gene>
    <name evidence="3" type="ORF">B6S08_06230</name>
</gene>
<protein>
    <submittedName>
        <fullName evidence="3">Alkaline phosphatase</fullName>
    </submittedName>
</protein>
<dbReference type="GO" id="GO:0005886">
    <property type="term" value="C:plasma membrane"/>
    <property type="evidence" value="ECO:0007669"/>
    <property type="project" value="UniProtKB-ARBA"/>
</dbReference>
<dbReference type="EMBL" id="NBIM01000001">
    <property type="protein sequence ID" value="OXY83091.1"/>
    <property type="molecule type" value="Genomic_DNA"/>
</dbReference>
<proteinExistence type="predicted"/>
<dbReference type="PANTHER" id="PTHR42709">
    <property type="entry name" value="ALKALINE PHOSPHATASE LIKE PROTEIN"/>
    <property type="match status" value="1"/>
</dbReference>
<dbReference type="Pfam" id="PF09335">
    <property type="entry name" value="VTT_dom"/>
    <property type="match status" value="1"/>
</dbReference>
<evidence type="ECO:0000256" key="1">
    <source>
        <dbReference type="SAM" id="Phobius"/>
    </source>
</evidence>
<evidence type="ECO:0000313" key="4">
    <source>
        <dbReference type="Proteomes" id="UP000242757"/>
    </source>
</evidence>
<feature type="transmembrane region" description="Helical" evidence="1">
    <location>
        <begin position="137"/>
        <end position="156"/>
    </location>
</feature>
<dbReference type="RefSeq" id="WP_094199866.1">
    <property type="nucleotide sequence ID" value="NZ_NBIM01000001.1"/>
</dbReference>
<evidence type="ECO:0000259" key="2">
    <source>
        <dbReference type="Pfam" id="PF09335"/>
    </source>
</evidence>
<accession>A0A233RI63</accession>
<dbReference type="InterPro" id="IPR032816">
    <property type="entry name" value="VTT_dom"/>
</dbReference>
<feature type="domain" description="VTT" evidence="2">
    <location>
        <begin position="54"/>
        <end position="159"/>
    </location>
</feature>
<evidence type="ECO:0000313" key="3">
    <source>
        <dbReference type="EMBL" id="OXY83091.1"/>
    </source>
</evidence>
<organism evidence="3 4">
    <name type="scientific">Oceanimonas doudoroffii</name>
    <dbReference type="NCBI Taxonomy" id="84158"/>
    <lineage>
        <taxon>Bacteria</taxon>
        <taxon>Pseudomonadati</taxon>
        <taxon>Pseudomonadota</taxon>
        <taxon>Gammaproteobacteria</taxon>
        <taxon>Aeromonadales</taxon>
        <taxon>Aeromonadaceae</taxon>
        <taxon>Oceanimonas</taxon>
    </lineage>
</organism>
<keyword evidence="1" id="KW-0472">Membrane</keyword>
<dbReference type="PANTHER" id="PTHR42709:SF11">
    <property type="entry name" value="DEDA FAMILY PROTEIN"/>
    <property type="match status" value="1"/>
</dbReference>
<dbReference type="Proteomes" id="UP000242757">
    <property type="component" value="Unassembled WGS sequence"/>
</dbReference>
<feature type="transmembrane region" description="Helical" evidence="1">
    <location>
        <begin position="177"/>
        <end position="195"/>
    </location>
</feature>
<dbReference type="AlphaFoldDB" id="A0A233RI63"/>
<name>A0A233RI63_9GAMM</name>
<keyword evidence="1" id="KW-1133">Transmembrane helix</keyword>
<dbReference type="InterPro" id="IPR051311">
    <property type="entry name" value="DedA_domain"/>
</dbReference>
<comment type="caution">
    <text evidence="3">The sequence shown here is derived from an EMBL/GenBank/DDBJ whole genome shotgun (WGS) entry which is preliminary data.</text>
</comment>
<sequence length="197" mass="21496">MTQPDNALPAWIRRFTGSFWLLPLLFVLSLLEALMLPVPLELVLIPLLLIERQRLWLLAGVTLAGCLCGALLGYGAGAWLFDSLDHSLLTPLGSAEQFDDFSRQLAERGFMAILTVAVTPVPFQVAMLAAGAGDYPLGLFMLASAIGRGIRYYGLALLVRLTGKQALRLWRHHARPLGLALLGLALLGFGLSFWLND</sequence>
<feature type="transmembrane region" description="Helical" evidence="1">
    <location>
        <begin position="20"/>
        <end position="48"/>
    </location>
</feature>
<reference evidence="3 4" key="1">
    <citation type="submission" date="2017-08" db="EMBL/GenBank/DDBJ databases">
        <title>A Genome Sequence of Oceanimonas doudoroffii ATCC 27123T.</title>
        <authorList>
            <person name="Brennan M.A."/>
            <person name="Maclea K.S."/>
            <person name="Mcclelland W.D."/>
            <person name="Trachtenberg A.M."/>
        </authorList>
    </citation>
    <scope>NUCLEOTIDE SEQUENCE [LARGE SCALE GENOMIC DNA]</scope>
    <source>
        <strain evidence="3 4">ATCC 27123</strain>
    </source>
</reference>
<keyword evidence="1" id="KW-0812">Transmembrane</keyword>
<keyword evidence="4" id="KW-1185">Reference proteome</keyword>
<feature type="transmembrane region" description="Helical" evidence="1">
    <location>
        <begin position="55"/>
        <end position="81"/>
    </location>
</feature>
<dbReference type="OrthoDB" id="9130337at2"/>